<accession>A0A2P2IY09</accession>
<feature type="transmembrane region" description="Helical" evidence="1">
    <location>
        <begin position="36"/>
        <end position="55"/>
    </location>
</feature>
<dbReference type="EMBL" id="GGEC01005599">
    <property type="protein sequence ID" value="MBW86082.1"/>
    <property type="molecule type" value="Transcribed_RNA"/>
</dbReference>
<dbReference type="AlphaFoldDB" id="A0A2P2IY09"/>
<keyword evidence="1" id="KW-0812">Transmembrane</keyword>
<organism evidence="2">
    <name type="scientific">Rhizophora mucronata</name>
    <name type="common">Asiatic mangrove</name>
    <dbReference type="NCBI Taxonomy" id="61149"/>
    <lineage>
        <taxon>Eukaryota</taxon>
        <taxon>Viridiplantae</taxon>
        <taxon>Streptophyta</taxon>
        <taxon>Embryophyta</taxon>
        <taxon>Tracheophyta</taxon>
        <taxon>Spermatophyta</taxon>
        <taxon>Magnoliopsida</taxon>
        <taxon>eudicotyledons</taxon>
        <taxon>Gunneridae</taxon>
        <taxon>Pentapetalae</taxon>
        <taxon>rosids</taxon>
        <taxon>fabids</taxon>
        <taxon>Malpighiales</taxon>
        <taxon>Rhizophoraceae</taxon>
        <taxon>Rhizophora</taxon>
    </lineage>
</organism>
<sequence length="56" mass="6749">MYNMQNIKFALMFCLWFYSGHTIQTVEIIVFQNIELSAYCFHNCASITFVFFFFLD</sequence>
<keyword evidence="1" id="KW-1133">Transmembrane helix</keyword>
<reference evidence="2" key="1">
    <citation type="submission" date="2018-02" db="EMBL/GenBank/DDBJ databases">
        <title>Rhizophora mucronata_Transcriptome.</title>
        <authorList>
            <person name="Meera S.P."/>
            <person name="Sreeshan A."/>
            <person name="Augustine A."/>
        </authorList>
    </citation>
    <scope>NUCLEOTIDE SEQUENCE</scope>
    <source>
        <tissue evidence="2">Leaf</tissue>
    </source>
</reference>
<keyword evidence="1" id="KW-0472">Membrane</keyword>
<evidence type="ECO:0000313" key="2">
    <source>
        <dbReference type="EMBL" id="MBW86082.1"/>
    </source>
</evidence>
<evidence type="ECO:0000256" key="1">
    <source>
        <dbReference type="SAM" id="Phobius"/>
    </source>
</evidence>
<proteinExistence type="predicted"/>
<protein>
    <submittedName>
        <fullName evidence="2">Uncharacterized protein</fullName>
    </submittedName>
</protein>
<name>A0A2P2IY09_RHIMU</name>